<protein>
    <submittedName>
        <fullName evidence="2">Uncharacterized protein</fullName>
    </submittedName>
</protein>
<dbReference type="AlphaFoldDB" id="A0AAC8Q7F8"/>
<dbReference type="Proteomes" id="UP000035579">
    <property type="component" value="Chromosome"/>
</dbReference>
<sequence length="391" mass="42554">MLLLMCAGWAMRKYVEYAGIYDSVSTPPASKPQRAASASSVPAPSGPPRQGRPAHLRGKMPDGCELLPLQEAATLLGRPLVYESFTLLHNRDTEVHCVYAERLTRYPVKPRYEVKLWVVPSRSRDEDFTGMGALIPGAPGQMRSASMNGAGVDKGMRVAALSPHRLKLISMVALRDVKGDRAKREAEELAVARQIVTLLLERAAGLSPEEINRLAADRNQPRTGILSMLTSGYRDVVTEGFLPPERGWHAIYEPIYTLRARFGTRVKVVAFDEKKGLGGADPEELAQAVERTFEVGRGDTSPRRDGALVVVDLATHRAWFFFGPGAPPLTLGKGRPFPSEWNGRDLKGRGQGIATRLRALAAAYTRAYEKQGITGPPAEPRALSASGVPGP</sequence>
<reference evidence="2 3" key="1">
    <citation type="submission" date="2015-05" db="EMBL/GenBank/DDBJ databases">
        <title>Genome assembly of Archangium gephyra DSM 2261.</title>
        <authorList>
            <person name="Sharma G."/>
            <person name="Subramanian S."/>
        </authorList>
    </citation>
    <scope>NUCLEOTIDE SEQUENCE [LARGE SCALE GENOMIC DNA]</scope>
    <source>
        <strain evidence="2 3">DSM 2261</strain>
    </source>
</reference>
<evidence type="ECO:0000313" key="3">
    <source>
        <dbReference type="Proteomes" id="UP000035579"/>
    </source>
</evidence>
<feature type="region of interest" description="Disordered" evidence="1">
    <location>
        <begin position="26"/>
        <end position="60"/>
    </location>
</feature>
<accession>A0AAC8Q7F8</accession>
<dbReference type="EMBL" id="CP011509">
    <property type="protein sequence ID" value="AKJ02392.1"/>
    <property type="molecule type" value="Genomic_DNA"/>
</dbReference>
<evidence type="ECO:0000313" key="2">
    <source>
        <dbReference type="EMBL" id="AKJ02392.1"/>
    </source>
</evidence>
<dbReference type="KEGG" id="age:AA314_04018"/>
<gene>
    <name evidence="2" type="ORF">AA314_04018</name>
</gene>
<organism evidence="2 3">
    <name type="scientific">Archangium gephyra</name>
    <dbReference type="NCBI Taxonomy" id="48"/>
    <lineage>
        <taxon>Bacteria</taxon>
        <taxon>Pseudomonadati</taxon>
        <taxon>Myxococcota</taxon>
        <taxon>Myxococcia</taxon>
        <taxon>Myxococcales</taxon>
        <taxon>Cystobacterineae</taxon>
        <taxon>Archangiaceae</taxon>
        <taxon>Archangium</taxon>
    </lineage>
</organism>
<feature type="region of interest" description="Disordered" evidence="1">
    <location>
        <begin position="371"/>
        <end position="391"/>
    </location>
</feature>
<evidence type="ECO:0000256" key="1">
    <source>
        <dbReference type="SAM" id="MobiDB-lite"/>
    </source>
</evidence>
<name>A0AAC8Q7F8_9BACT</name>
<proteinExistence type="predicted"/>